<dbReference type="RefSeq" id="WP_054966603.1">
    <property type="nucleotide sequence ID" value="NZ_FMUN01000002.1"/>
</dbReference>
<reference evidence="3" key="1">
    <citation type="submission" date="2016-10" db="EMBL/GenBank/DDBJ databases">
        <authorList>
            <person name="Varghese N."/>
        </authorList>
    </citation>
    <scope>NUCLEOTIDE SEQUENCE [LARGE SCALE GENOMIC DNA]</scope>
    <source>
        <strain evidence="3">HL 19</strain>
    </source>
</reference>
<dbReference type="Proteomes" id="UP000183104">
    <property type="component" value="Unassembled WGS sequence"/>
</dbReference>
<dbReference type="STRING" id="381306.AN478_10755"/>
<name>A0A0P9CKV0_9GAMM</name>
<proteinExistence type="predicted"/>
<dbReference type="EMBL" id="FMUN01000002">
    <property type="protein sequence ID" value="SCX97089.1"/>
    <property type="molecule type" value="Genomic_DNA"/>
</dbReference>
<dbReference type="NCBIfam" id="TIGR04219">
    <property type="entry name" value="OMP_w_GlyGly"/>
    <property type="match status" value="1"/>
</dbReference>
<evidence type="ECO:0000313" key="3">
    <source>
        <dbReference type="Proteomes" id="UP000183104"/>
    </source>
</evidence>
<accession>A0A0P9CKV0</accession>
<protein>
    <submittedName>
        <fullName evidence="2">Outer membrane protein</fullName>
    </submittedName>
</protein>
<sequence length="242" mass="25458">MPRIRTISTAGALLLSAGSAHALPLADVEIGARYWQADPSGDVTYDGGGFDVEDDLDFDKEGTPNLYARAAIPFVTLDAEYTDLSYDGEIQRSVGQWGGQDIVANGSSSFDARLLHAGAMFSLPVPFVDIGLGLGATNVDAEAELQTDAGKETGSANFTMPVAKAEVRVDLPALPLNAGVRANGIGYDGDSFRDVTAEVGFEMGLLQVRAGYRQIAVDYDGGDDLKVDSDFSGPFAGLHLAF</sequence>
<organism evidence="2 3">
    <name type="scientific">Thiohalorhabdus denitrificans</name>
    <dbReference type="NCBI Taxonomy" id="381306"/>
    <lineage>
        <taxon>Bacteria</taxon>
        <taxon>Pseudomonadati</taxon>
        <taxon>Pseudomonadota</taxon>
        <taxon>Gammaproteobacteria</taxon>
        <taxon>Thiohalorhabdales</taxon>
        <taxon>Thiohalorhabdaceae</taxon>
        <taxon>Thiohalorhabdus</taxon>
    </lineage>
</organism>
<feature type="chain" id="PRO_5010433283" evidence="1">
    <location>
        <begin position="23"/>
        <end position="242"/>
    </location>
</feature>
<dbReference type="AlphaFoldDB" id="A0A0P9CKV0"/>
<feature type="signal peptide" evidence="1">
    <location>
        <begin position="1"/>
        <end position="22"/>
    </location>
</feature>
<keyword evidence="3" id="KW-1185">Reference proteome</keyword>
<gene>
    <name evidence="2" type="ORF">SAMN05661077_0884</name>
</gene>
<dbReference type="InterPro" id="IPR026387">
    <property type="entry name" value="OMP_w_GlyGly"/>
</dbReference>
<evidence type="ECO:0000256" key="1">
    <source>
        <dbReference type="SAM" id="SignalP"/>
    </source>
</evidence>
<evidence type="ECO:0000313" key="2">
    <source>
        <dbReference type="EMBL" id="SCX97089.1"/>
    </source>
</evidence>
<dbReference type="OrthoDB" id="6708408at2"/>
<keyword evidence="1" id="KW-0732">Signal</keyword>